<reference evidence="1 2" key="1">
    <citation type="journal article" date="2004" name="Nature">
        <title>Genome sequence of the ultrasmall unicellular red alga Cyanidioschyzon merolae 10D.</title>
        <authorList>
            <person name="Matsuzaki M."/>
            <person name="Misumi O."/>
            <person name="Shin-i T."/>
            <person name="Maruyama S."/>
            <person name="Takahara M."/>
            <person name="Miyagishima S."/>
            <person name="Mori T."/>
            <person name="Nishida K."/>
            <person name="Yagisawa F."/>
            <person name="Nishida K."/>
            <person name="Yoshida Y."/>
            <person name="Nishimura Y."/>
            <person name="Nakao S."/>
            <person name="Kobayashi T."/>
            <person name="Momoyama Y."/>
            <person name="Higashiyama T."/>
            <person name="Minoda A."/>
            <person name="Sano M."/>
            <person name="Nomoto H."/>
            <person name="Oishi K."/>
            <person name="Hayashi H."/>
            <person name="Ohta F."/>
            <person name="Nishizaka S."/>
            <person name="Haga S."/>
            <person name="Miura S."/>
            <person name="Morishita T."/>
            <person name="Kabeya Y."/>
            <person name="Terasawa K."/>
            <person name="Suzuki Y."/>
            <person name="Ishii Y."/>
            <person name="Asakawa S."/>
            <person name="Takano H."/>
            <person name="Ohta N."/>
            <person name="Kuroiwa H."/>
            <person name="Tanaka K."/>
            <person name="Shimizu N."/>
            <person name="Sugano S."/>
            <person name="Sato N."/>
            <person name="Nozaki H."/>
            <person name="Ogasawara N."/>
            <person name="Kohara Y."/>
            <person name="Kuroiwa T."/>
        </authorList>
    </citation>
    <scope>NUCLEOTIDE SEQUENCE [LARGE SCALE GENOMIC DNA]</scope>
    <source>
        <strain evidence="1 2">10D</strain>
    </source>
</reference>
<evidence type="ECO:0000313" key="2">
    <source>
        <dbReference type="Proteomes" id="UP000007014"/>
    </source>
</evidence>
<dbReference type="EMBL" id="AP006490">
    <property type="protein sequence ID" value="BAM79870.1"/>
    <property type="molecule type" value="Genomic_DNA"/>
</dbReference>
<dbReference type="Gramene" id="CMH216CT">
    <property type="protein sequence ID" value="CMH216CT"/>
    <property type="gene ID" value="CMH216C"/>
</dbReference>
<dbReference type="Proteomes" id="UP000007014">
    <property type="component" value="Chromosome 8"/>
</dbReference>
<proteinExistence type="predicted"/>
<name>M1V513_CYAM1</name>
<dbReference type="GeneID" id="16993536"/>
<evidence type="ECO:0000313" key="1">
    <source>
        <dbReference type="EMBL" id="BAM79870.1"/>
    </source>
</evidence>
<reference evidence="1 2" key="2">
    <citation type="journal article" date="2007" name="BMC Biol.">
        <title>A 100%-complete sequence reveals unusually simple genomic features in the hot-spring red alga Cyanidioschyzon merolae.</title>
        <authorList>
            <person name="Nozaki H."/>
            <person name="Takano H."/>
            <person name="Misumi O."/>
            <person name="Terasawa K."/>
            <person name="Matsuzaki M."/>
            <person name="Maruyama S."/>
            <person name="Nishida K."/>
            <person name="Yagisawa F."/>
            <person name="Yoshida Y."/>
            <person name="Fujiwara T."/>
            <person name="Takio S."/>
            <person name="Tamura K."/>
            <person name="Chung S.J."/>
            <person name="Nakamura S."/>
            <person name="Kuroiwa H."/>
            <person name="Tanaka K."/>
            <person name="Sato N."/>
            <person name="Kuroiwa T."/>
        </authorList>
    </citation>
    <scope>NUCLEOTIDE SEQUENCE [LARGE SCALE GENOMIC DNA]</scope>
    <source>
        <strain evidence="1 2">10D</strain>
    </source>
</reference>
<dbReference type="InterPro" id="IPR016024">
    <property type="entry name" value="ARM-type_fold"/>
</dbReference>
<organism evidence="1 2">
    <name type="scientific">Cyanidioschyzon merolae (strain NIES-3377 / 10D)</name>
    <name type="common">Unicellular red alga</name>
    <dbReference type="NCBI Taxonomy" id="280699"/>
    <lineage>
        <taxon>Eukaryota</taxon>
        <taxon>Rhodophyta</taxon>
        <taxon>Bangiophyceae</taxon>
        <taxon>Cyanidiales</taxon>
        <taxon>Cyanidiaceae</taxon>
        <taxon>Cyanidioschyzon</taxon>
    </lineage>
</organism>
<keyword evidence="2" id="KW-1185">Reference proteome</keyword>
<dbReference type="OrthoDB" id="10074at2759"/>
<accession>M1V513</accession>
<sequence>MNAHHNDWTPDKVLDTVREYVDAGALSECAALDLLERLPLPLLGWTLEEYAVRASLEASDSDAVPSDNIFDSIRVLTKTMEKLVKLSATSARVRHVVPTEQVLQLIQLGLSSRYPLVRTAALRLLCLLLERNDLPEAFCQQVADTIIERFESTNELRPEIEAAQAPGPEVDAPSTTAQHASDILSLVLLSFRDDPSTEAAGLCEKILKNLVQLKPFRGAVVLFSEARGAQILVQEMLSGAAGAVAHIRALSFLLEICDYSSVAEIAARRLLPTVLVAKIAAPVRLDEDLLLRLNLLDVLGAFMQRSAIAAELLDQISVFDVLLRQHLAHLLAPDEPASSDLAERWFIWMCGILRFVRTSAGSSRCAFHAWMNANLVEILGRFLLLHVVDGETETAHWSVRLDQVRRTTLLVHLISAVGALGLCERGMDVLLADVDTLKLTLRFIQTASVCDIRVASLRALSVFLAGLDEPLSSAAVSGYGAAESDLEFRQQRVLHLFTDAIRDADPVKAFTNALPIVLDCARHPSEEERLAAAAVFAALGLSRIGVVALASMAGFVDWLCDPTDASLEVLEAKMRVARRLVELQASDGEVAFGALKWSRIVAVVSNRSDPQAVRQRRVPAVNIATLNR</sequence>
<dbReference type="HOGENOM" id="CLU_435728_0_0_1"/>
<dbReference type="AlphaFoldDB" id="M1V513"/>
<dbReference type="KEGG" id="cme:CYME_CMH216C"/>
<protein>
    <submittedName>
        <fullName evidence="1">Uncharacterized protein</fullName>
    </submittedName>
</protein>
<dbReference type="SUPFAM" id="SSF48371">
    <property type="entry name" value="ARM repeat"/>
    <property type="match status" value="1"/>
</dbReference>
<gene>
    <name evidence="1" type="ORF">CYME_CMH216C</name>
</gene>
<dbReference type="RefSeq" id="XP_005536156.1">
    <property type="nucleotide sequence ID" value="XM_005536099.1"/>
</dbReference>